<dbReference type="OrthoDB" id="9776116at2"/>
<name>W0RT58_9BACT</name>
<evidence type="ECO:0000313" key="2">
    <source>
        <dbReference type="EMBL" id="AHG92748.1"/>
    </source>
</evidence>
<dbReference type="RefSeq" id="WP_025414075.1">
    <property type="nucleotide sequence ID" value="NZ_CP007129.1"/>
</dbReference>
<reference evidence="2 3" key="1">
    <citation type="journal article" date="2014" name="Genome Announc.">
        <title>Genome Sequence and Methylome of Soil Bacterium Gemmatirosa kalamazoonensis KBS708T, a Member of the Rarely Cultivated Gemmatimonadetes Phylum.</title>
        <authorList>
            <person name="Debruyn J.M."/>
            <person name="Radosevich M."/>
            <person name="Wommack K.E."/>
            <person name="Polson S.W."/>
            <person name="Hauser L.J."/>
            <person name="Fawaz M.N."/>
            <person name="Korlach J."/>
            <person name="Tsai Y.C."/>
        </authorList>
    </citation>
    <scope>NUCLEOTIDE SEQUENCE [LARGE SCALE GENOMIC DNA]</scope>
    <source>
        <strain evidence="2 3">KBS708</strain>
        <plasmid evidence="3">Plasmid 1</plasmid>
    </source>
</reference>
<dbReference type="Gene3D" id="3.40.50.410">
    <property type="entry name" value="von Willebrand factor, type A domain"/>
    <property type="match status" value="1"/>
</dbReference>
<proteinExistence type="predicted"/>
<keyword evidence="2" id="KW-0614">Plasmid</keyword>
<dbReference type="InParanoid" id="W0RT58"/>
<dbReference type="KEGG" id="gba:J421_5213"/>
<organism evidence="2 3">
    <name type="scientific">Gemmatirosa kalamazoonensis</name>
    <dbReference type="NCBI Taxonomy" id="861299"/>
    <lineage>
        <taxon>Bacteria</taxon>
        <taxon>Pseudomonadati</taxon>
        <taxon>Gemmatimonadota</taxon>
        <taxon>Gemmatimonadia</taxon>
        <taxon>Gemmatimonadales</taxon>
        <taxon>Gemmatimonadaceae</taxon>
        <taxon>Gemmatirosa</taxon>
    </lineage>
</organism>
<dbReference type="CDD" id="cd00198">
    <property type="entry name" value="vWFA"/>
    <property type="match status" value="1"/>
</dbReference>
<feature type="domain" description="VWFA" evidence="1">
    <location>
        <begin position="91"/>
        <end position="261"/>
    </location>
</feature>
<dbReference type="SMART" id="SM00327">
    <property type="entry name" value="VWA"/>
    <property type="match status" value="1"/>
</dbReference>
<accession>W0RT58</accession>
<gene>
    <name evidence="2" type="ORF">J421_5213</name>
</gene>
<evidence type="ECO:0000259" key="1">
    <source>
        <dbReference type="SMART" id="SM00327"/>
    </source>
</evidence>
<dbReference type="InterPro" id="IPR036465">
    <property type="entry name" value="vWFA_dom_sf"/>
</dbReference>
<dbReference type="HOGENOM" id="CLU_054927_3_1_0"/>
<dbReference type="PANTHER" id="PTHR33608:SF7">
    <property type="entry name" value="DUF58 DOMAIN-CONTAINING PROTEIN"/>
    <property type="match status" value="1"/>
</dbReference>
<dbReference type="Pfam" id="PF01882">
    <property type="entry name" value="DUF58"/>
    <property type="match status" value="1"/>
</dbReference>
<geneLocation type="plasmid" evidence="2 3">
    <name>1</name>
</geneLocation>
<dbReference type="EMBL" id="CP007129">
    <property type="protein sequence ID" value="AHG92748.1"/>
    <property type="molecule type" value="Genomic_DNA"/>
</dbReference>
<sequence length="309" mass="34189">MPTQRPQRNTKAGLELLDPNVLSRIGGLEFVARSVVDGFLGGMHKAPTFGSTTDFAEHRGYMPGDDPRRVDWRLFGRSDRLHVKEYEADSNASVAVLLDVSRSMDYSGARERIRKIDYARILAASILWLARQQRDRVGLVTFDAKIRDYVAPSGKHLPMALHVLEQTKPSGEGELGAPLKAAAEHFRRRGILIVISDLYHEPSAAIDAVLQLRNRGSELLLLHVLDPAEREFPAGDLTGLQDLETGETLPVVARAMRDEYRAMVAEHVAELERLATTRGVTYALCETTAPPGDALARVLAARERLGPVR</sequence>
<dbReference type="PANTHER" id="PTHR33608">
    <property type="entry name" value="BLL2464 PROTEIN"/>
    <property type="match status" value="1"/>
</dbReference>
<evidence type="ECO:0000313" key="3">
    <source>
        <dbReference type="Proteomes" id="UP000019151"/>
    </source>
</evidence>
<protein>
    <recommendedName>
        <fullName evidence="1">VWFA domain-containing protein</fullName>
    </recommendedName>
</protein>
<dbReference type="Proteomes" id="UP000019151">
    <property type="component" value="Plasmid 1"/>
</dbReference>
<dbReference type="InterPro" id="IPR002881">
    <property type="entry name" value="DUF58"/>
</dbReference>
<dbReference type="SUPFAM" id="SSF53300">
    <property type="entry name" value="vWA-like"/>
    <property type="match status" value="1"/>
</dbReference>
<dbReference type="AlphaFoldDB" id="W0RT58"/>
<dbReference type="InterPro" id="IPR002035">
    <property type="entry name" value="VWF_A"/>
</dbReference>
<keyword evidence="3" id="KW-1185">Reference proteome</keyword>